<dbReference type="STRING" id="45286.A0A0X8HUW2"/>
<evidence type="ECO:0000313" key="4">
    <source>
        <dbReference type="Proteomes" id="UP000243052"/>
    </source>
</evidence>
<feature type="region of interest" description="Disordered" evidence="2">
    <location>
        <begin position="230"/>
        <end position="254"/>
    </location>
</feature>
<dbReference type="AlphaFoldDB" id="A0A0X8HUW2"/>
<sequence length="315" mass="36781">MAKRGRKPLNRGWRLQQQNGVHGHGQSQPILHQQKYERLRPQRLDPEQIGSSVHDESDTISFRNHLLENYILASEWIDVLTTQAVPISRVKKPNIYPEELRLQHLEEQLRMRREQLTLLEKKVEQLDTELDTSSQSVVLKECIHKLDQDIFCAETVDDIQKKFETHFGVTIRAGAVIMHRDKFKFPSQVGNKAPDNYWTEVYPQILDRNLQEEREKLELEQLEKERLQQEEDLHQQQLEEEERKRKQQEEEERQLLLQSEAAAVTVTATAAASDQQTGDAQQGSEMLDEMFNDIGTEPFNTGFDDAFGDFDNAFF</sequence>
<feature type="compositionally biased region" description="Polar residues" evidence="2">
    <location>
        <begin position="15"/>
        <end position="29"/>
    </location>
</feature>
<feature type="region of interest" description="Disordered" evidence="2">
    <location>
        <begin position="1"/>
        <end position="29"/>
    </location>
</feature>
<accession>A0A0X8HUW2</accession>
<keyword evidence="4" id="KW-1185">Reference proteome</keyword>
<proteinExistence type="predicted"/>
<name>A0A0X8HUW2_9SACH</name>
<dbReference type="OrthoDB" id="4034416at2759"/>
<reference evidence="3 4" key="1">
    <citation type="submission" date="2016-01" db="EMBL/GenBank/DDBJ databases">
        <title>Genome sequence of the yeast Holleya sinecauda.</title>
        <authorList>
            <person name="Dietrich F.S."/>
        </authorList>
    </citation>
    <scope>NUCLEOTIDE SEQUENCE [LARGE SCALE GENOMIC DNA]</scope>
    <source>
        <strain evidence="3 4">ATCC 58844</strain>
    </source>
</reference>
<protein>
    <submittedName>
        <fullName evidence="3">HFR042Wp</fullName>
    </submittedName>
</protein>
<dbReference type="InterPro" id="IPR059172">
    <property type="entry name" value="SNF6"/>
</dbReference>
<feature type="region of interest" description="Disordered" evidence="2">
    <location>
        <begin position="266"/>
        <end position="288"/>
    </location>
</feature>
<dbReference type="CDD" id="cd22571">
    <property type="entry name" value="SNF6"/>
    <property type="match status" value="1"/>
</dbReference>
<dbReference type="RefSeq" id="XP_017988893.1">
    <property type="nucleotide sequence ID" value="XM_018133404.1"/>
</dbReference>
<evidence type="ECO:0000313" key="3">
    <source>
        <dbReference type="EMBL" id="AMD21897.1"/>
    </source>
</evidence>
<feature type="coiled-coil region" evidence="1">
    <location>
        <begin position="102"/>
        <end position="136"/>
    </location>
</feature>
<dbReference type="Proteomes" id="UP000243052">
    <property type="component" value="Chromosome vi"/>
</dbReference>
<keyword evidence="1" id="KW-0175">Coiled coil</keyword>
<feature type="compositionally biased region" description="Low complexity" evidence="2">
    <location>
        <begin position="266"/>
        <end position="284"/>
    </location>
</feature>
<evidence type="ECO:0000256" key="1">
    <source>
        <dbReference type="SAM" id="Coils"/>
    </source>
</evidence>
<evidence type="ECO:0000256" key="2">
    <source>
        <dbReference type="SAM" id="MobiDB-lite"/>
    </source>
</evidence>
<dbReference type="EMBL" id="CP014246">
    <property type="protein sequence ID" value="AMD21897.1"/>
    <property type="molecule type" value="Genomic_DNA"/>
</dbReference>
<gene>
    <name evidence="3" type="ORF">AW171_hschr63887</name>
</gene>
<dbReference type="GeneID" id="28725216"/>
<organism evidence="3 4">
    <name type="scientific">Eremothecium sinecaudum</name>
    <dbReference type="NCBI Taxonomy" id="45286"/>
    <lineage>
        <taxon>Eukaryota</taxon>
        <taxon>Fungi</taxon>
        <taxon>Dikarya</taxon>
        <taxon>Ascomycota</taxon>
        <taxon>Saccharomycotina</taxon>
        <taxon>Saccharomycetes</taxon>
        <taxon>Saccharomycetales</taxon>
        <taxon>Saccharomycetaceae</taxon>
        <taxon>Eremothecium</taxon>
    </lineage>
</organism>